<evidence type="ECO:0000313" key="6">
    <source>
        <dbReference type="EMBL" id="GLI54824.1"/>
    </source>
</evidence>
<evidence type="ECO:0000256" key="2">
    <source>
        <dbReference type="ARBA" id="ARBA00023125"/>
    </source>
</evidence>
<evidence type="ECO:0000256" key="3">
    <source>
        <dbReference type="ARBA" id="ARBA00023163"/>
    </source>
</evidence>
<dbReference type="GO" id="GO:0097367">
    <property type="term" value="F:carbohydrate derivative binding"/>
    <property type="evidence" value="ECO:0007669"/>
    <property type="project" value="InterPro"/>
</dbReference>
<dbReference type="GO" id="GO:0003700">
    <property type="term" value="F:DNA-binding transcription factor activity"/>
    <property type="evidence" value="ECO:0007669"/>
    <property type="project" value="InterPro"/>
</dbReference>
<keyword evidence="3" id="KW-0804">Transcription</keyword>
<dbReference type="PANTHER" id="PTHR30514">
    <property type="entry name" value="GLUCOKINASE"/>
    <property type="match status" value="1"/>
</dbReference>
<feature type="domain" description="HTH rpiR-type" evidence="4">
    <location>
        <begin position="1"/>
        <end position="77"/>
    </location>
</feature>
<dbReference type="RefSeq" id="WP_281832876.1">
    <property type="nucleotide sequence ID" value="NZ_BSDY01000001.1"/>
</dbReference>
<dbReference type="Pfam" id="PF01418">
    <property type="entry name" value="HTH_6"/>
    <property type="match status" value="1"/>
</dbReference>
<protein>
    <submittedName>
        <fullName evidence="6">RpiR family transcriptional regulator</fullName>
    </submittedName>
</protein>
<dbReference type="InterPro" id="IPR036388">
    <property type="entry name" value="WH-like_DNA-bd_sf"/>
</dbReference>
<dbReference type="GO" id="GO:0003677">
    <property type="term" value="F:DNA binding"/>
    <property type="evidence" value="ECO:0007669"/>
    <property type="project" value="UniProtKB-KW"/>
</dbReference>
<dbReference type="AlphaFoldDB" id="A0A9W6GJ40"/>
<evidence type="ECO:0000259" key="4">
    <source>
        <dbReference type="PROSITE" id="PS51071"/>
    </source>
</evidence>
<keyword evidence="2" id="KW-0238">DNA-binding</keyword>
<dbReference type="InterPro" id="IPR000281">
    <property type="entry name" value="HTH_RpiR"/>
</dbReference>
<dbReference type="PROSITE" id="PS51071">
    <property type="entry name" value="HTH_RPIR"/>
    <property type="match status" value="1"/>
</dbReference>
<sequence>MSSIVKLKEMKEKLTKSEKKLAEYILENLNEVKEINTYELAERSGTSQATIIRFAKKLGYSGFPAFKIALSEDLGKRSHKRREGLIHNEISIDDTYGDIAKKVVFENTAAIKDTFSILDEGKIEEAVELLDNAGKILILGAGFSGLVGRDFHYKLMEIGKITFYDSDTHVQMTNISVMTEDDVIFVISHKGNSSDIYNVVKMAKSRGIKVISLTRLADNPISSLADVRLHTVAEDVAFRSTAISSRIAQLSIIDVLYIGLVRRNYTEAKKYLDSSRELVQPLKIK</sequence>
<dbReference type="PANTHER" id="PTHR30514:SF1">
    <property type="entry name" value="HTH-TYPE TRANSCRIPTIONAL REGULATOR HEXR-RELATED"/>
    <property type="match status" value="1"/>
</dbReference>
<dbReference type="Pfam" id="PF01380">
    <property type="entry name" value="SIS"/>
    <property type="match status" value="1"/>
</dbReference>
<dbReference type="Gene3D" id="1.10.10.10">
    <property type="entry name" value="Winged helix-like DNA-binding domain superfamily/Winged helix DNA-binding domain"/>
    <property type="match status" value="1"/>
</dbReference>
<dbReference type="InterPro" id="IPR047640">
    <property type="entry name" value="RpiR-like"/>
</dbReference>
<evidence type="ECO:0000313" key="7">
    <source>
        <dbReference type="Proteomes" id="UP001144471"/>
    </source>
</evidence>
<evidence type="ECO:0000256" key="1">
    <source>
        <dbReference type="ARBA" id="ARBA00023015"/>
    </source>
</evidence>
<gene>
    <name evidence="6" type="ORF">PM10SUCC1_03390</name>
</gene>
<comment type="caution">
    <text evidence="6">The sequence shown here is derived from an EMBL/GenBank/DDBJ whole genome shotgun (WGS) entry which is preliminary data.</text>
</comment>
<dbReference type="CDD" id="cd05013">
    <property type="entry name" value="SIS_RpiR"/>
    <property type="match status" value="1"/>
</dbReference>
<dbReference type="InterPro" id="IPR035472">
    <property type="entry name" value="RpiR-like_SIS"/>
</dbReference>
<accession>A0A9W6GJ40</accession>
<dbReference type="SUPFAM" id="SSF53697">
    <property type="entry name" value="SIS domain"/>
    <property type="match status" value="1"/>
</dbReference>
<organism evidence="6 7">
    <name type="scientific">Propionigenium maris DSM 9537</name>
    <dbReference type="NCBI Taxonomy" id="1123000"/>
    <lineage>
        <taxon>Bacteria</taxon>
        <taxon>Fusobacteriati</taxon>
        <taxon>Fusobacteriota</taxon>
        <taxon>Fusobacteriia</taxon>
        <taxon>Fusobacteriales</taxon>
        <taxon>Fusobacteriaceae</taxon>
        <taxon>Propionigenium</taxon>
    </lineage>
</organism>
<dbReference type="InterPro" id="IPR046348">
    <property type="entry name" value="SIS_dom_sf"/>
</dbReference>
<dbReference type="PROSITE" id="PS51464">
    <property type="entry name" value="SIS"/>
    <property type="match status" value="1"/>
</dbReference>
<dbReference type="InterPro" id="IPR009057">
    <property type="entry name" value="Homeodomain-like_sf"/>
</dbReference>
<proteinExistence type="predicted"/>
<dbReference type="Gene3D" id="3.40.50.10490">
    <property type="entry name" value="Glucose-6-phosphate isomerase like protein, domain 1"/>
    <property type="match status" value="1"/>
</dbReference>
<feature type="domain" description="SIS" evidence="5">
    <location>
        <begin position="126"/>
        <end position="266"/>
    </location>
</feature>
<dbReference type="Proteomes" id="UP001144471">
    <property type="component" value="Unassembled WGS sequence"/>
</dbReference>
<keyword evidence="7" id="KW-1185">Reference proteome</keyword>
<dbReference type="InterPro" id="IPR001347">
    <property type="entry name" value="SIS_dom"/>
</dbReference>
<keyword evidence="1" id="KW-0805">Transcription regulation</keyword>
<dbReference type="GO" id="GO:1901135">
    <property type="term" value="P:carbohydrate derivative metabolic process"/>
    <property type="evidence" value="ECO:0007669"/>
    <property type="project" value="InterPro"/>
</dbReference>
<reference evidence="6" key="1">
    <citation type="submission" date="2022-12" db="EMBL/GenBank/DDBJ databases">
        <title>Reference genome sequencing for broad-spectrum identification of bacterial and archaeal isolates by mass spectrometry.</title>
        <authorList>
            <person name="Sekiguchi Y."/>
            <person name="Tourlousse D.M."/>
        </authorList>
    </citation>
    <scope>NUCLEOTIDE SEQUENCE</scope>
    <source>
        <strain evidence="6">10succ1</strain>
    </source>
</reference>
<name>A0A9W6GJ40_9FUSO</name>
<dbReference type="SUPFAM" id="SSF46689">
    <property type="entry name" value="Homeodomain-like"/>
    <property type="match status" value="1"/>
</dbReference>
<evidence type="ECO:0000259" key="5">
    <source>
        <dbReference type="PROSITE" id="PS51464"/>
    </source>
</evidence>
<dbReference type="EMBL" id="BSDY01000001">
    <property type="protein sequence ID" value="GLI54824.1"/>
    <property type="molecule type" value="Genomic_DNA"/>
</dbReference>